<keyword evidence="3" id="KW-1185">Reference proteome</keyword>
<keyword evidence="1" id="KW-1133">Transmembrane helix</keyword>
<dbReference type="GeneID" id="94833746"/>
<dbReference type="Proteomes" id="UP000179807">
    <property type="component" value="Unassembled WGS sequence"/>
</dbReference>
<proteinExistence type="predicted"/>
<dbReference type="VEuPathDB" id="TrichDB:TRFO_16540"/>
<feature type="transmembrane region" description="Helical" evidence="1">
    <location>
        <begin position="242"/>
        <end position="270"/>
    </location>
</feature>
<name>A0A1J4KPV1_9EUKA</name>
<sequence>MCDSDCALVAIIIIGVIPIPLFCVGIPLWVIGASYNSNRLWHSLVALPIFSDNSIPPTQFFISEQNYSSIDFNDTVNFTVDIDRYDLGYKGFYLLHNMWGFHIDADLYVGDELIYSTIVQQNVNASEEYKPLTRHPILELDTYGGSLKKIRFSDNIFWISCPLPTLITQSNNIEPNCNTRYGYPMVIDGNYSVNFFMDPINDTYDFSQVTFIFRKSFFVPYDYVNIPEVYIIMFDNKTKNGFFYAGVSLTSIALALLAIFVVSLFLFCILS</sequence>
<dbReference type="EMBL" id="MLAK01000543">
    <property type="protein sequence ID" value="OHT13337.1"/>
    <property type="molecule type" value="Genomic_DNA"/>
</dbReference>
<dbReference type="RefSeq" id="XP_068366473.1">
    <property type="nucleotide sequence ID" value="XM_068499042.1"/>
</dbReference>
<feature type="transmembrane region" description="Helical" evidence="1">
    <location>
        <begin position="7"/>
        <end position="30"/>
    </location>
</feature>
<evidence type="ECO:0000256" key="1">
    <source>
        <dbReference type="SAM" id="Phobius"/>
    </source>
</evidence>
<organism evidence="2 3">
    <name type="scientific">Tritrichomonas foetus</name>
    <dbReference type="NCBI Taxonomy" id="1144522"/>
    <lineage>
        <taxon>Eukaryota</taxon>
        <taxon>Metamonada</taxon>
        <taxon>Parabasalia</taxon>
        <taxon>Tritrichomonadida</taxon>
        <taxon>Tritrichomonadidae</taxon>
        <taxon>Tritrichomonas</taxon>
    </lineage>
</organism>
<gene>
    <name evidence="2" type="ORF">TRFO_16540</name>
</gene>
<reference evidence="2" key="1">
    <citation type="submission" date="2016-10" db="EMBL/GenBank/DDBJ databases">
        <authorList>
            <person name="Benchimol M."/>
            <person name="Almeida L.G."/>
            <person name="Vasconcelos A.T."/>
            <person name="Perreira-Neves A."/>
            <person name="Rosa I.A."/>
            <person name="Tasca T."/>
            <person name="Bogo M.R."/>
            <person name="de Souza W."/>
        </authorList>
    </citation>
    <scope>NUCLEOTIDE SEQUENCE [LARGE SCALE GENOMIC DNA]</scope>
    <source>
        <strain evidence="2">K</strain>
    </source>
</reference>
<keyword evidence="1" id="KW-0472">Membrane</keyword>
<keyword evidence="1" id="KW-0812">Transmembrane</keyword>
<accession>A0A1J4KPV1</accession>
<evidence type="ECO:0000313" key="2">
    <source>
        <dbReference type="EMBL" id="OHT13337.1"/>
    </source>
</evidence>
<protein>
    <submittedName>
        <fullName evidence="2">Uncharacterized protein</fullName>
    </submittedName>
</protein>
<comment type="caution">
    <text evidence="2">The sequence shown here is derived from an EMBL/GenBank/DDBJ whole genome shotgun (WGS) entry which is preliminary data.</text>
</comment>
<evidence type="ECO:0000313" key="3">
    <source>
        <dbReference type="Proteomes" id="UP000179807"/>
    </source>
</evidence>
<dbReference type="AlphaFoldDB" id="A0A1J4KPV1"/>